<reference evidence="2 3" key="1">
    <citation type="submission" date="2023-07" db="EMBL/GenBank/DDBJ databases">
        <title>Genomic Encyclopedia of Type Strains, Phase IV (KMG-IV): sequencing the most valuable type-strain genomes for metagenomic binning, comparative biology and taxonomic classification.</title>
        <authorList>
            <person name="Goeker M."/>
        </authorList>
    </citation>
    <scope>NUCLEOTIDE SEQUENCE [LARGE SCALE GENOMIC DNA]</scope>
    <source>
        <strain evidence="2 3">DSM 9768</strain>
    </source>
</reference>
<dbReference type="InterPro" id="IPR003781">
    <property type="entry name" value="CoA-bd"/>
</dbReference>
<proteinExistence type="predicted"/>
<feature type="domain" description="CoA-binding" evidence="1">
    <location>
        <begin position="13"/>
        <end position="105"/>
    </location>
</feature>
<dbReference type="Proteomes" id="UP001230005">
    <property type="component" value="Unassembled WGS sequence"/>
</dbReference>
<dbReference type="InterPro" id="IPR036291">
    <property type="entry name" value="NAD(P)-bd_dom_sf"/>
</dbReference>
<dbReference type="PANTHER" id="PTHR33303:SF2">
    <property type="entry name" value="COA-BINDING DOMAIN-CONTAINING PROTEIN"/>
    <property type="match status" value="1"/>
</dbReference>
<protein>
    <submittedName>
        <fullName evidence="2">CoA-binding protein</fullName>
    </submittedName>
</protein>
<name>A0ABT9ZWX9_9BACI</name>
<evidence type="ECO:0000313" key="3">
    <source>
        <dbReference type="Proteomes" id="UP001230005"/>
    </source>
</evidence>
<evidence type="ECO:0000313" key="2">
    <source>
        <dbReference type="EMBL" id="MDQ0255738.1"/>
    </source>
</evidence>
<dbReference type="EMBL" id="JAUSUG010000012">
    <property type="protein sequence ID" value="MDQ0255738.1"/>
    <property type="molecule type" value="Genomic_DNA"/>
</dbReference>
<sequence>MENPTRKEIKEILDNAKKIAIVGLSDNPYRTSYQIGEALQASGYEIIPVNPNIDEVFGIKALASLKELKEPVDIINVFRREEYLAGVARDAAEVEADVFWCQLGLVDKDAYEVAKNAGMTVIMDRCIKVEHALTRG</sequence>
<dbReference type="Pfam" id="PF13380">
    <property type="entry name" value="CoA_binding_2"/>
    <property type="match status" value="1"/>
</dbReference>
<evidence type="ECO:0000259" key="1">
    <source>
        <dbReference type="SMART" id="SM00881"/>
    </source>
</evidence>
<comment type="caution">
    <text evidence="2">The sequence shown here is derived from an EMBL/GenBank/DDBJ whole genome shotgun (WGS) entry which is preliminary data.</text>
</comment>
<accession>A0ABT9ZWX9</accession>
<dbReference type="Gene3D" id="3.40.50.720">
    <property type="entry name" value="NAD(P)-binding Rossmann-like Domain"/>
    <property type="match status" value="1"/>
</dbReference>
<dbReference type="SMART" id="SM00881">
    <property type="entry name" value="CoA_binding"/>
    <property type="match status" value="1"/>
</dbReference>
<dbReference type="RefSeq" id="WP_307326845.1">
    <property type="nucleotide sequence ID" value="NZ_JAUSUG010000012.1"/>
</dbReference>
<keyword evidence="3" id="KW-1185">Reference proteome</keyword>
<organism evidence="2 3">
    <name type="scientific">Evansella vedderi</name>
    <dbReference type="NCBI Taxonomy" id="38282"/>
    <lineage>
        <taxon>Bacteria</taxon>
        <taxon>Bacillati</taxon>
        <taxon>Bacillota</taxon>
        <taxon>Bacilli</taxon>
        <taxon>Bacillales</taxon>
        <taxon>Bacillaceae</taxon>
        <taxon>Evansella</taxon>
    </lineage>
</organism>
<dbReference type="PANTHER" id="PTHR33303">
    <property type="entry name" value="CYTOPLASMIC PROTEIN-RELATED"/>
    <property type="match status" value="1"/>
</dbReference>
<gene>
    <name evidence="2" type="ORF">J2S74_003120</name>
</gene>
<dbReference type="SUPFAM" id="SSF51735">
    <property type="entry name" value="NAD(P)-binding Rossmann-fold domains"/>
    <property type="match status" value="1"/>
</dbReference>